<dbReference type="AlphaFoldDB" id="A0A562BR11"/>
<dbReference type="InterPro" id="IPR058248">
    <property type="entry name" value="Lxx211020-like"/>
</dbReference>
<proteinExistence type="predicted"/>
<name>A0A562BR11_9BURK</name>
<keyword evidence="1" id="KW-0732">Signal</keyword>
<protein>
    <recommendedName>
        <fullName evidence="4">Copper(I)-binding protein</fullName>
    </recommendedName>
</protein>
<dbReference type="Gene3D" id="2.60.40.1890">
    <property type="entry name" value="PCu(A)C copper chaperone"/>
    <property type="match status" value="1"/>
</dbReference>
<gene>
    <name evidence="2" type="ORF">L602_001600000920</name>
</gene>
<dbReference type="EMBL" id="VLJN01000008">
    <property type="protein sequence ID" value="TWG87611.1"/>
    <property type="molecule type" value="Genomic_DNA"/>
</dbReference>
<dbReference type="Pfam" id="PF04314">
    <property type="entry name" value="PCuAC"/>
    <property type="match status" value="1"/>
</dbReference>
<accession>A0A562BR11</accession>
<organism evidence="2 3">
    <name type="scientific">Cupriavidus gilardii J11</name>
    <dbReference type="NCBI Taxonomy" id="936133"/>
    <lineage>
        <taxon>Bacteria</taxon>
        <taxon>Pseudomonadati</taxon>
        <taxon>Pseudomonadota</taxon>
        <taxon>Betaproteobacteria</taxon>
        <taxon>Burkholderiales</taxon>
        <taxon>Burkholderiaceae</taxon>
        <taxon>Cupriavidus</taxon>
    </lineage>
</organism>
<evidence type="ECO:0008006" key="4">
    <source>
        <dbReference type="Google" id="ProtNLM"/>
    </source>
</evidence>
<dbReference type="InterPro" id="IPR007410">
    <property type="entry name" value="LpqE-like"/>
</dbReference>
<evidence type="ECO:0000313" key="3">
    <source>
        <dbReference type="Proteomes" id="UP000318141"/>
    </source>
</evidence>
<evidence type="ECO:0000313" key="2">
    <source>
        <dbReference type="EMBL" id="TWG87611.1"/>
    </source>
</evidence>
<dbReference type="PANTHER" id="PTHR36302">
    <property type="entry name" value="BLR7088 PROTEIN"/>
    <property type="match status" value="1"/>
</dbReference>
<feature type="chain" id="PRO_5022102785" description="Copper(I)-binding protein" evidence="1">
    <location>
        <begin position="29"/>
        <end position="159"/>
    </location>
</feature>
<dbReference type="Proteomes" id="UP000318141">
    <property type="component" value="Unassembled WGS sequence"/>
</dbReference>
<reference evidence="2 3" key="1">
    <citation type="submission" date="2019-07" db="EMBL/GenBank/DDBJ databases">
        <title>Genome sequencing of lignin-degrading bacterial isolates.</title>
        <authorList>
            <person name="Gladden J."/>
        </authorList>
    </citation>
    <scope>NUCLEOTIDE SEQUENCE [LARGE SCALE GENOMIC DNA]</scope>
    <source>
        <strain evidence="2 3">J11</strain>
    </source>
</reference>
<evidence type="ECO:0000256" key="1">
    <source>
        <dbReference type="SAM" id="SignalP"/>
    </source>
</evidence>
<dbReference type="OrthoDB" id="9796962at2"/>
<dbReference type="SUPFAM" id="SSF110087">
    <property type="entry name" value="DR1885-like metal-binding protein"/>
    <property type="match status" value="1"/>
</dbReference>
<feature type="signal peptide" evidence="1">
    <location>
        <begin position="1"/>
        <end position="28"/>
    </location>
</feature>
<dbReference type="PANTHER" id="PTHR36302:SF1">
    <property type="entry name" value="COPPER CHAPERONE PCU(A)C"/>
    <property type="match status" value="1"/>
</dbReference>
<dbReference type="InterPro" id="IPR036182">
    <property type="entry name" value="PCuAC_sf"/>
</dbReference>
<keyword evidence="3" id="KW-1185">Reference proteome</keyword>
<sequence length="159" mass="17029">MQARSFAAARRAAWFLALAALAPAAALAQVDIHDAWARGTVPAQTATGVFMTLHAHEPARLLGVSTPAAARAEVHEMKMDGSVMRMRAIDALPLPRMQDVELKPGGYHVMLLELKGQLKAGDSVPLTLRFEQGGKVFEQRVNAEVRALTAPAGHGGHKH</sequence>
<comment type="caution">
    <text evidence="2">The sequence shown here is derived from an EMBL/GenBank/DDBJ whole genome shotgun (WGS) entry which is preliminary data.</text>
</comment>